<dbReference type="RefSeq" id="WP_379929014.1">
    <property type="nucleotide sequence ID" value="NZ_JBHUMM010000012.1"/>
</dbReference>
<dbReference type="EMBL" id="JBHUMM010000012">
    <property type="protein sequence ID" value="MFD2671542.1"/>
    <property type="molecule type" value="Genomic_DNA"/>
</dbReference>
<proteinExistence type="predicted"/>
<evidence type="ECO:0000313" key="1">
    <source>
        <dbReference type="EMBL" id="MFD2671542.1"/>
    </source>
</evidence>
<evidence type="ECO:0000313" key="2">
    <source>
        <dbReference type="Proteomes" id="UP001597497"/>
    </source>
</evidence>
<organism evidence="1 2">
    <name type="scientific">Marinicrinis sediminis</name>
    <dbReference type="NCBI Taxonomy" id="1652465"/>
    <lineage>
        <taxon>Bacteria</taxon>
        <taxon>Bacillati</taxon>
        <taxon>Bacillota</taxon>
        <taxon>Bacilli</taxon>
        <taxon>Bacillales</taxon>
        <taxon>Paenibacillaceae</taxon>
    </lineage>
</organism>
<protein>
    <submittedName>
        <fullName evidence="1">Uncharacterized protein</fullName>
    </submittedName>
</protein>
<dbReference type="Proteomes" id="UP001597497">
    <property type="component" value="Unassembled WGS sequence"/>
</dbReference>
<gene>
    <name evidence="1" type="ORF">ACFSUC_07980</name>
</gene>
<keyword evidence="2" id="KW-1185">Reference proteome</keyword>
<comment type="caution">
    <text evidence="1">The sequence shown here is derived from an EMBL/GenBank/DDBJ whole genome shotgun (WGS) entry which is preliminary data.</text>
</comment>
<sequence>MRLYYNGQALTEDIHFEDHIEHAVPIQIYEENAHYDIGFVERYDGSHVIVNQTRYPRSRFHFVSRPGY</sequence>
<accession>A0ABW5R9B5</accession>
<name>A0ABW5R9B5_9BACL</name>
<reference evidence="2" key="1">
    <citation type="journal article" date="2019" name="Int. J. Syst. Evol. Microbiol.">
        <title>The Global Catalogue of Microorganisms (GCM) 10K type strain sequencing project: providing services to taxonomists for standard genome sequencing and annotation.</title>
        <authorList>
            <consortium name="The Broad Institute Genomics Platform"/>
            <consortium name="The Broad Institute Genome Sequencing Center for Infectious Disease"/>
            <person name="Wu L."/>
            <person name="Ma J."/>
        </authorList>
    </citation>
    <scope>NUCLEOTIDE SEQUENCE [LARGE SCALE GENOMIC DNA]</scope>
    <source>
        <strain evidence="2">KCTC 33676</strain>
    </source>
</reference>